<dbReference type="Gene3D" id="3.30.450.90">
    <property type="match status" value="1"/>
</dbReference>
<dbReference type="InterPro" id="IPR027417">
    <property type="entry name" value="P-loop_NTPase"/>
</dbReference>
<keyword evidence="5" id="KW-1185">Reference proteome</keyword>
<evidence type="ECO:0000256" key="1">
    <source>
        <dbReference type="ARBA" id="ARBA00006611"/>
    </source>
</evidence>
<reference evidence="4 5" key="1">
    <citation type="submission" date="2019-07" db="EMBL/GenBank/DDBJ databases">
        <title>Whole genome shotgun sequence of Cellulomonas xylanilytica NBRC 101102.</title>
        <authorList>
            <person name="Hosoyama A."/>
            <person name="Uohara A."/>
            <person name="Ohji S."/>
            <person name="Ichikawa N."/>
        </authorList>
    </citation>
    <scope>NUCLEOTIDE SEQUENCE [LARGE SCALE GENOMIC DNA]</scope>
    <source>
        <strain evidence="4 5">NBRC 101102</strain>
    </source>
</reference>
<gene>
    <name evidence="4" type="ORF">CXY01_04850</name>
</gene>
<dbReference type="GO" id="GO:0016887">
    <property type="term" value="F:ATP hydrolysis activity"/>
    <property type="evidence" value="ECO:0007669"/>
    <property type="project" value="InterPro"/>
</dbReference>
<evidence type="ECO:0000313" key="4">
    <source>
        <dbReference type="EMBL" id="GEK19965.1"/>
    </source>
</evidence>
<dbReference type="PANTHER" id="PTHR30486">
    <property type="entry name" value="TWITCHING MOTILITY PROTEIN PILT"/>
    <property type="match status" value="1"/>
</dbReference>
<accession>A0A510V4B8</accession>
<proteinExistence type="inferred from homology"/>
<dbReference type="InterPro" id="IPR003593">
    <property type="entry name" value="AAA+_ATPase"/>
</dbReference>
<dbReference type="EMBL" id="BJUB01000001">
    <property type="protein sequence ID" value="GEK19965.1"/>
    <property type="molecule type" value="Genomic_DNA"/>
</dbReference>
<name>A0A510V4B8_9CELL</name>
<dbReference type="SMART" id="SM00382">
    <property type="entry name" value="AAA"/>
    <property type="match status" value="1"/>
</dbReference>
<evidence type="ECO:0000259" key="3">
    <source>
        <dbReference type="PROSITE" id="PS00662"/>
    </source>
</evidence>
<dbReference type="InterPro" id="IPR001482">
    <property type="entry name" value="T2SS/T4SS_dom"/>
</dbReference>
<feature type="compositionally biased region" description="Pro residues" evidence="2">
    <location>
        <begin position="74"/>
        <end position="87"/>
    </location>
</feature>
<dbReference type="CDD" id="cd01131">
    <property type="entry name" value="PilT"/>
    <property type="match status" value="1"/>
</dbReference>
<evidence type="ECO:0000256" key="2">
    <source>
        <dbReference type="SAM" id="MobiDB-lite"/>
    </source>
</evidence>
<dbReference type="OrthoDB" id="9805147at2"/>
<dbReference type="Pfam" id="PF00437">
    <property type="entry name" value="T2SSE"/>
    <property type="match status" value="1"/>
</dbReference>
<sequence length="525" mass="55668">MTESYSTGRGEPTRPLPPYRTAGPQAGAPPVYSPVPSMSHVPDEGRGSVTQAFTPVPPQASGGQTFLPAGGPGPGGPFQPAPVPPPVAPAVAGQPAYYVPAQAGPPAPVVAPAPPAAEPPRPPARAAAPARDRAARSGLGQESQEGDIQLDSALIAMIEAGASDLHLTVGSPPMIRSHGALKALDGFESIRPDGLRRSIYSILTQRQRETFEANLELDFAYAVRGKARFRVNLYQQRESIGAAFRVIPYEIKPLEDLGVPPVVSSFAGLPRGLVLVTGPTGSGKSTTLAAVIDLANRTRADHIMTVEDPIEFLHRHKKSLINQREVGADTHSFANALKHVLRQDPDIILVGEMRDLETISVALTAAETGHLVFATLHTQDAAQTIDRVIDVFPAEQQSQVRTQLASAIQGVVCQTLCKKANGTGRAVATEVMVATPAIRNLIREGKTHQIYSAMQAGADHGMYTMDQHLADLVKKGTITYEVGVEKCHHIEDFNKLVGRTARTNQGASTLNSGTMGYSPAGNGMR</sequence>
<feature type="domain" description="Bacterial type II secretion system protein E" evidence="3">
    <location>
        <begin position="341"/>
        <end position="355"/>
    </location>
</feature>
<dbReference type="GO" id="GO:0005524">
    <property type="term" value="F:ATP binding"/>
    <property type="evidence" value="ECO:0007669"/>
    <property type="project" value="InterPro"/>
</dbReference>
<dbReference type="PROSITE" id="PS00662">
    <property type="entry name" value="T2SP_E"/>
    <property type="match status" value="1"/>
</dbReference>
<organism evidence="4 5">
    <name type="scientific">Cellulomonas xylanilytica</name>
    <dbReference type="NCBI Taxonomy" id="233583"/>
    <lineage>
        <taxon>Bacteria</taxon>
        <taxon>Bacillati</taxon>
        <taxon>Actinomycetota</taxon>
        <taxon>Actinomycetes</taxon>
        <taxon>Micrococcales</taxon>
        <taxon>Cellulomonadaceae</taxon>
        <taxon>Cellulomonas</taxon>
    </lineage>
</organism>
<dbReference type="SUPFAM" id="SSF52540">
    <property type="entry name" value="P-loop containing nucleoside triphosphate hydrolases"/>
    <property type="match status" value="1"/>
</dbReference>
<feature type="region of interest" description="Disordered" evidence="2">
    <location>
        <begin position="1"/>
        <end position="87"/>
    </location>
</feature>
<dbReference type="AlphaFoldDB" id="A0A510V4B8"/>
<protein>
    <recommendedName>
        <fullName evidence="3">Bacterial type II secretion system protein E domain-containing protein</fullName>
    </recommendedName>
</protein>
<evidence type="ECO:0000313" key="5">
    <source>
        <dbReference type="Proteomes" id="UP000321118"/>
    </source>
</evidence>
<feature type="compositionally biased region" description="Polar residues" evidence="2">
    <location>
        <begin position="504"/>
        <end position="515"/>
    </location>
</feature>
<feature type="compositionally biased region" description="Pro residues" evidence="2">
    <location>
        <begin position="110"/>
        <end position="123"/>
    </location>
</feature>
<comment type="caution">
    <text evidence="4">The sequence shown here is derived from an EMBL/GenBank/DDBJ whole genome shotgun (WGS) entry which is preliminary data.</text>
</comment>
<comment type="similarity">
    <text evidence="1">Belongs to the GSP E family.</text>
</comment>
<dbReference type="InterPro" id="IPR050921">
    <property type="entry name" value="T4SS_GSP_E_ATPase"/>
</dbReference>
<dbReference type="Gene3D" id="3.40.50.300">
    <property type="entry name" value="P-loop containing nucleotide triphosphate hydrolases"/>
    <property type="match status" value="1"/>
</dbReference>
<feature type="region of interest" description="Disordered" evidence="2">
    <location>
        <begin position="110"/>
        <end position="146"/>
    </location>
</feature>
<dbReference type="NCBIfam" id="TIGR01420">
    <property type="entry name" value="pilT_fam"/>
    <property type="match status" value="1"/>
</dbReference>
<feature type="region of interest" description="Disordered" evidence="2">
    <location>
        <begin position="504"/>
        <end position="525"/>
    </location>
</feature>
<dbReference type="Proteomes" id="UP000321118">
    <property type="component" value="Unassembled WGS sequence"/>
</dbReference>
<dbReference type="InterPro" id="IPR006321">
    <property type="entry name" value="PilT/PilU"/>
</dbReference>